<evidence type="ECO:0000313" key="2">
    <source>
        <dbReference type="Proteomes" id="UP000189701"/>
    </source>
</evidence>
<dbReference type="GO" id="GO:0046983">
    <property type="term" value="F:protein dimerization activity"/>
    <property type="evidence" value="ECO:0007669"/>
    <property type="project" value="InterPro"/>
</dbReference>
<gene>
    <name evidence="3" type="primary">LOC104228439</name>
</gene>
<keyword evidence="2" id="KW-1185">Reference proteome</keyword>
<dbReference type="AlphaFoldDB" id="A0A1U7WY88"/>
<dbReference type="PANTHER" id="PTHR23272:SF194">
    <property type="entry name" value="ZINC FINGER BED DOMAIN-CONTAINING PROTEIN DAYSLEEPER-LIKE"/>
    <property type="match status" value="1"/>
</dbReference>
<protein>
    <submittedName>
        <fullName evidence="3">Zinc finger BED domain-containing protein DAYSLEEPER-like isoform X2</fullName>
    </submittedName>
</protein>
<dbReference type="Proteomes" id="UP000189701">
    <property type="component" value="Unplaced"/>
</dbReference>
<reference evidence="3" key="2">
    <citation type="submission" date="2025-08" db="UniProtKB">
        <authorList>
            <consortium name="RefSeq"/>
        </authorList>
    </citation>
    <scope>IDENTIFICATION</scope>
    <source>
        <tissue evidence="3">Leaf</tissue>
    </source>
</reference>
<reference evidence="2" key="1">
    <citation type="journal article" date="2013" name="Genome Biol.">
        <title>Reference genomes and transcriptomes of Nicotiana sylvestris and Nicotiana tomentosiformis.</title>
        <authorList>
            <person name="Sierro N."/>
            <person name="Battey J.N."/>
            <person name="Ouadi S."/>
            <person name="Bovet L."/>
            <person name="Goepfert S."/>
            <person name="Bakaher N."/>
            <person name="Peitsch M.C."/>
            <person name="Ivanov N.V."/>
        </authorList>
    </citation>
    <scope>NUCLEOTIDE SEQUENCE [LARGE SCALE GENOMIC DNA]</scope>
</reference>
<dbReference type="Pfam" id="PF05699">
    <property type="entry name" value="Dimer_Tnp_hAT"/>
    <property type="match status" value="1"/>
</dbReference>
<dbReference type="PANTHER" id="PTHR23272">
    <property type="entry name" value="BED FINGER-RELATED"/>
    <property type="match status" value="1"/>
</dbReference>
<sequence length="225" mass="25741">MADSCRNTIQEVQSFLRLIRSPINSQHGEHLSRYCQFHSTRTSFSYGNRRSIHKPEMSTEVNKEAIEESCDVSSSIAAKRAKKNTSVVWNTFQKLLRASIGERGKAQCKMYNEARDELEEFDVFENQESGRGKTQLDLFMEEPNLDRKANPDLDVLAFWKENRLRFPELSLMARDVLSIPISTVASESTFSIGGRIIGKFQSSILPAYVEAKLCTRDWLCEQEGM</sequence>
<feature type="domain" description="HAT C-terminal dimerisation" evidence="1">
    <location>
        <begin position="136"/>
        <end position="219"/>
    </location>
</feature>
<dbReference type="SUPFAM" id="SSF53098">
    <property type="entry name" value="Ribonuclease H-like"/>
    <property type="match status" value="1"/>
</dbReference>
<dbReference type="InterPro" id="IPR008906">
    <property type="entry name" value="HATC_C_dom"/>
</dbReference>
<proteinExistence type="predicted"/>
<dbReference type="RefSeq" id="XP_009779205.1">
    <property type="nucleotide sequence ID" value="XM_009780903.1"/>
</dbReference>
<name>A0A1U7WY88_NICSY</name>
<organism evidence="2 3">
    <name type="scientific">Nicotiana sylvestris</name>
    <name type="common">Wood tobacco</name>
    <name type="synonym">South American tobacco</name>
    <dbReference type="NCBI Taxonomy" id="4096"/>
    <lineage>
        <taxon>Eukaryota</taxon>
        <taxon>Viridiplantae</taxon>
        <taxon>Streptophyta</taxon>
        <taxon>Embryophyta</taxon>
        <taxon>Tracheophyta</taxon>
        <taxon>Spermatophyta</taxon>
        <taxon>Magnoliopsida</taxon>
        <taxon>eudicotyledons</taxon>
        <taxon>Gunneridae</taxon>
        <taxon>Pentapetalae</taxon>
        <taxon>asterids</taxon>
        <taxon>lamiids</taxon>
        <taxon>Solanales</taxon>
        <taxon>Solanaceae</taxon>
        <taxon>Nicotianoideae</taxon>
        <taxon>Nicotianeae</taxon>
        <taxon>Nicotiana</taxon>
    </lineage>
</organism>
<evidence type="ECO:0000313" key="3">
    <source>
        <dbReference type="RefSeq" id="XP_009779205.1"/>
    </source>
</evidence>
<evidence type="ECO:0000259" key="1">
    <source>
        <dbReference type="Pfam" id="PF05699"/>
    </source>
</evidence>
<dbReference type="InterPro" id="IPR012337">
    <property type="entry name" value="RNaseH-like_sf"/>
</dbReference>
<accession>A0A1U7WY88</accession>